<dbReference type="EMBL" id="FMUX01000005">
    <property type="protein sequence ID" value="SCY22231.1"/>
    <property type="molecule type" value="Genomic_DNA"/>
</dbReference>
<evidence type="ECO:0000256" key="4">
    <source>
        <dbReference type="ARBA" id="ARBA00022490"/>
    </source>
</evidence>
<feature type="region of interest" description="Disordered" evidence="11">
    <location>
        <begin position="147"/>
        <end position="166"/>
    </location>
</feature>
<dbReference type="AlphaFoldDB" id="A0A1G5E661"/>
<dbReference type="SUPFAM" id="SSF54534">
    <property type="entry name" value="FKBP-like"/>
    <property type="match status" value="1"/>
</dbReference>
<dbReference type="Pfam" id="PF00254">
    <property type="entry name" value="FKBP_C"/>
    <property type="match status" value="1"/>
</dbReference>
<keyword evidence="14" id="KW-1185">Reference proteome</keyword>
<evidence type="ECO:0000256" key="3">
    <source>
        <dbReference type="ARBA" id="ARBA00006577"/>
    </source>
</evidence>
<feature type="domain" description="PPIase FKBP-type" evidence="12">
    <location>
        <begin position="7"/>
        <end position="87"/>
    </location>
</feature>
<dbReference type="GO" id="GO:0003755">
    <property type="term" value="F:peptidyl-prolyl cis-trans isomerase activity"/>
    <property type="evidence" value="ECO:0007669"/>
    <property type="project" value="UniProtKB-UniRule"/>
</dbReference>
<dbReference type="PANTHER" id="PTHR47861">
    <property type="entry name" value="FKBP-TYPE PEPTIDYL-PROLYL CIS-TRANS ISOMERASE SLYD"/>
    <property type="match status" value="1"/>
</dbReference>
<gene>
    <name evidence="13" type="ORF">SAMN05216233_105183</name>
</gene>
<evidence type="ECO:0000256" key="9">
    <source>
        <dbReference type="PROSITE-ProRule" id="PRU00277"/>
    </source>
</evidence>
<evidence type="ECO:0000256" key="7">
    <source>
        <dbReference type="ARBA" id="ARBA00023235"/>
    </source>
</evidence>
<sequence length="166" mass="17397">MEKVENGLFVQVAYKGTLADGEVFDSSEGRDPLEVQMGTGQLIPGFEAALMDLTVGDKKTFTLGPEDAYGERSDEHTMDFPASDVPPEMNPQVGQAIALSTPQGQQVPAVIISVDDEKVTVDLNHPLAGKTLTFDIEVVGITKEATQQPAGGCSPSDCSGCGGGCH</sequence>
<dbReference type="EC" id="5.2.1.8" evidence="10"/>
<keyword evidence="6" id="KW-0143">Chaperone</keyword>
<dbReference type="Proteomes" id="UP000198870">
    <property type="component" value="Unassembled WGS sequence"/>
</dbReference>
<dbReference type="PROSITE" id="PS50059">
    <property type="entry name" value="FKBP_PPIASE"/>
    <property type="match status" value="1"/>
</dbReference>
<comment type="subcellular location">
    <subcellularLocation>
        <location evidence="2">Cytoplasm</location>
    </subcellularLocation>
</comment>
<dbReference type="InterPro" id="IPR001179">
    <property type="entry name" value="PPIase_FKBP_dom"/>
</dbReference>
<keyword evidence="4" id="KW-0963">Cytoplasm</keyword>
<dbReference type="InterPro" id="IPR046357">
    <property type="entry name" value="PPIase_dom_sf"/>
</dbReference>
<dbReference type="RefSeq" id="WP_092210347.1">
    <property type="nucleotide sequence ID" value="NZ_FMUX01000005.1"/>
</dbReference>
<evidence type="ECO:0000256" key="1">
    <source>
        <dbReference type="ARBA" id="ARBA00000971"/>
    </source>
</evidence>
<evidence type="ECO:0000256" key="11">
    <source>
        <dbReference type="SAM" id="MobiDB-lite"/>
    </source>
</evidence>
<organism evidence="13 14">
    <name type="scientific">Desulfoluna spongiiphila</name>
    <dbReference type="NCBI Taxonomy" id="419481"/>
    <lineage>
        <taxon>Bacteria</taxon>
        <taxon>Pseudomonadati</taxon>
        <taxon>Thermodesulfobacteriota</taxon>
        <taxon>Desulfobacteria</taxon>
        <taxon>Desulfobacterales</taxon>
        <taxon>Desulfolunaceae</taxon>
        <taxon>Desulfoluna</taxon>
    </lineage>
</organism>
<evidence type="ECO:0000256" key="2">
    <source>
        <dbReference type="ARBA" id="ARBA00004496"/>
    </source>
</evidence>
<dbReference type="GO" id="GO:0042026">
    <property type="term" value="P:protein refolding"/>
    <property type="evidence" value="ECO:0007669"/>
    <property type="project" value="UniProtKB-ARBA"/>
</dbReference>
<keyword evidence="7 9" id="KW-0413">Isomerase</keyword>
<evidence type="ECO:0000313" key="14">
    <source>
        <dbReference type="Proteomes" id="UP000198870"/>
    </source>
</evidence>
<evidence type="ECO:0000256" key="10">
    <source>
        <dbReference type="RuleBase" id="RU003915"/>
    </source>
</evidence>
<dbReference type="OrthoDB" id="9808891at2"/>
<evidence type="ECO:0000256" key="8">
    <source>
        <dbReference type="ARBA" id="ARBA00037071"/>
    </source>
</evidence>
<dbReference type="GO" id="GO:0005737">
    <property type="term" value="C:cytoplasm"/>
    <property type="evidence" value="ECO:0007669"/>
    <property type="project" value="UniProtKB-SubCell"/>
</dbReference>
<reference evidence="13 14" key="1">
    <citation type="submission" date="2016-10" db="EMBL/GenBank/DDBJ databases">
        <authorList>
            <person name="de Groot N.N."/>
        </authorList>
    </citation>
    <scope>NUCLEOTIDE SEQUENCE [LARGE SCALE GENOMIC DNA]</scope>
    <source>
        <strain evidence="13 14">AA1</strain>
    </source>
</reference>
<dbReference type="STRING" id="419481.SAMN05216233_105183"/>
<accession>A0A1G5E661</accession>
<protein>
    <recommendedName>
        <fullName evidence="10">Peptidyl-prolyl cis-trans isomerase</fullName>
        <ecNumber evidence="10">5.2.1.8</ecNumber>
    </recommendedName>
</protein>
<comment type="catalytic activity">
    <reaction evidence="1 9 10">
        <text>[protein]-peptidylproline (omega=180) = [protein]-peptidylproline (omega=0)</text>
        <dbReference type="Rhea" id="RHEA:16237"/>
        <dbReference type="Rhea" id="RHEA-COMP:10747"/>
        <dbReference type="Rhea" id="RHEA-COMP:10748"/>
        <dbReference type="ChEBI" id="CHEBI:83833"/>
        <dbReference type="ChEBI" id="CHEBI:83834"/>
        <dbReference type="EC" id="5.2.1.8"/>
    </reaction>
</comment>
<dbReference type="Gene3D" id="3.10.50.40">
    <property type="match status" value="1"/>
</dbReference>
<evidence type="ECO:0000259" key="12">
    <source>
        <dbReference type="PROSITE" id="PS50059"/>
    </source>
</evidence>
<dbReference type="PANTHER" id="PTHR47861:SF3">
    <property type="entry name" value="FKBP-TYPE PEPTIDYL-PROLYL CIS-TRANS ISOMERASE SLYD"/>
    <property type="match status" value="1"/>
</dbReference>
<comment type="similarity">
    <text evidence="3 10">Belongs to the FKBP-type PPIase family.</text>
</comment>
<name>A0A1G5E661_9BACT</name>
<evidence type="ECO:0000256" key="5">
    <source>
        <dbReference type="ARBA" id="ARBA00023110"/>
    </source>
</evidence>
<proteinExistence type="inferred from homology"/>
<evidence type="ECO:0000256" key="6">
    <source>
        <dbReference type="ARBA" id="ARBA00023186"/>
    </source>
</evidence>
<keyword evidence="5 9" id="KW-0697">Rotamase</keyword>
<comment type="function">
    <text evidence="8">Also involved in hydrogenase metallocenter assembly, probably by participating in the nickel insertion step. This function in hydrogenase biosynthesis requires chaperone activity and the presence of the metal-binding domain, but not PPIase activity.</text>
</comment>
<evidence type="ECO:0000313" key="13">
    <source>
        <dbReference type="EMBL" id="SCY22231.1"/>
    </source>
</evidence>